<dbReference type="Proteomes" id="UP001595660">
    <property type="component" value="Unassembled WGS sequence"/>
</dbReference>
<dbReference type="SUPFAM" id="SSF46565">
    <property type="entry name" value="Chaperone J-domain"/>
    <property type="match status" value="1"/>
</dbReference>
<dbReference type="PROSITE" id="PS50076">
    <property type="entry name" value="DNAJ_2"/>
    <property type="match status" value="1"/>
</dbReference>
<comment type="caution">
    <text evidence="3">The sequence shown here is derived from an EMBL/GenBank/DDBJ whole genome shotgun (WGS) entry which is preliminary data.</text>
</comment>
<protein>
    <submittedName>
        <fullName evidence="3">J domain-containing protein</fullName>
    </submittedName>
</protein>
<feature type="region of interest" description="Disordered" evidence="1">
    <location>
        <begin position="38"/>
        <end position="72"/>
    </location>
</feature>
<dbReference type="EMBL" id="JBHRWN010000002">
    <property type="protein sequence ID" value="MFC3476300.1"/>
    <property type="molecule type" value="Genomic_DNA"/>
</dbReference>
<dbReference type="AlphaFoldDB" id="A0ABD5NAP9"/>
<evidence type="ECO:0000313" key="3">
    <source>
        <dbReference type="EMBL" id="MFC3476300.1"/>
    </source>
</evidence>
<keyword evidence="4" id="KW-1185">Reference proteome</keyword>
<dbReference type="GeneID" id="69117791"/>
<feature type="domain" description="J" evidence="2">
    <location>
        <begin position="146"/>
        <end position="197"/>
    </location>
</feature>
<dbReference type="RefSeq" id="WP_232572565.1">
    <property type="nucleotide sequence ID" value="NZ_CP089466.1"/>
</dbReference>
<evidence type="ECO:0000256" key="1">
    <source>
        <dbReference type="SAM" id="MobiDB-lite"/>
    </source>
</evidence>
<evidence type="ECO:0000259" key="2">
    <source>
        <dbReference type="PROSITE" id="PS50076"/>
    </source>
</evidence>
<name>A0ABD5NAP9_9EURY</name>
<organism evidence="3 4">
    <name type="scientific">Halobacterium litoreum</name>
    <dbReference type="NCBI Taxonomy" id="2039234"/>
    <lineage>
        <taxon>Archaea</taxon>
        <taxon>Methanobacteriati</taxon>
        <taxon>Methanobacteriota</taxon>
        <taxon>Stenosarchaea group</taxon>
        <taxon>Halobacteria</taxon>
        <taxon>Halobacteriales</taxon>
        <taxon>Halobacteriaceae</taxon>
        <taxon>Halobacterium</taxon>
    </lineage>
</organism>
<dbReference type="CDD" id="cd06257">
    <property type="entry name" value="DnaJ"/>
    <property type="match status" value="1"/>
</dbReference>
<feature type="compositionally biased region" description="Basic and acidic residues" evidence="1">
    <location>
        <begin position="183"/>
        <end position="197"/>
    </location>
</feature>
<feature type="region of interest" description="Disordered" evidence="1">
    <location>
        <begin position="170"/>
        <end position="197"/>
    </location>
</feature>
<accession>A0ABD5NAP9</accession>
<dbReference type="InterPro" id="IPR036869">
    <property type="entry name" value="J_dom_sf"/>
</dbReference>
<dbReference type="InterPro" id="IPR001623">
    <property type="entry name" value="DnaJ_domain"/>
</dbReference>
<proteinExistence type="predicted"/>
<gene>
    <name evidence="3" type="ORF">ACFOKC_01035</name>
</gene>
<dbReference type="Gene3D" id="1.10.287.110">
    <property type="entry name" value="DnaJ domain"/>
    <property type="match status" value="1"/>
</dbReference>
<sequence>MTGLDWPTGFERTEPVNRERTTKFQASIASTTSAIETEMGRLDPSNWKVSTGSGGAHTKRSGLPKHSANPSDPGVVLRWTKDGEQFAVACDAYAKLRDNLRSVYLWVHETRMRSQRPVETGESEFAAARLPPADEDSEAVVAAAEPAHEVLEVAPDADDGVVKAAYREKLKDAHPDQGGSSAEVHRIRNAKEAMLDE</sequence>
<evidence type="ECO:0000313" key="4">
    <source>
        <dbReference type="Proteomes" id="UP001595660"/>
    </source>
</evidence>
<reference evidence="3 4" key="1">
    <citation type="journal article" date="2019" name="Int. J. Syst. Evol. Microbiol.">
        <title>The Global Catalogue of Microorganisms (GCM) 10K type strain sequencing project: providing services to taxonomists for standard genome sequencing and annotation.</title>
        <authorList>
            <consortium name="The Broad Institute Genomics Platform"/>
            <consortium name="The Broad Institute Genome Sequencing Center for Infectious Disease"/>
            <person name="Wu L."/>
            <person name="Ma J."/>
        </authorList>
    </citation>
    <scope>NUCLEOTIDE SEQUENCE [LARGE SCALE GENOMIC DNA]</scope>
    <source>
        <strain evidence="3 4">CGMCC 1.12562</strain>
    </source>
</reference>